<reference evidence="1" key="2">
    <citation type="submission" date="2025-08" db="UniProtKB">
        <authorList>
            <consortium name="Ensembl"/>
        </authorList>
    </citation>
    <scope>IDENTIFICATION</scope>
</reference>
<dbReference type="SUPFAM" id="SSF101447">
    <property type="entry name" value="Formin homology 2 domain (FH2 domain)"/>
    <property type="match status" value="1"/>
</dbReference>
<evidence type="ECO:0008006" key="3">
    <source>
        <dbReference type="Google" id="ProtNLM"/>
    </source>
</evidence>
<reference evidence="1" key="3">
    <citation type="submission" date="2025-09" db="UniProtKB">
        <authorList>
            <consortium name="Ensembl"/>
        </authorList>
    </citation>
    <scope>IDENTIFICATION</scope>
</reference>
<keyword evidence="2" id="KW-1185">Reference proteome</keyword>
<gene>
    <name evidence="1" type="primary">fmn1</name>
</gene>
<dbReference type="InterPro" id="IPR042201">
    <property type="entry name" value="FH2_Formin_sf"/>
</dbReference>
<protein>
    <recommendedName>
        <fullName evidence="3">FH2 domain-containing protein</fullName>
    </recommendedName>
</protein>
<sequence>MAMFGCCFGTVSLQNAGTEKSMFPLPEPQDVFLAAQVKFDDLHRDLRQLGRDLTNMKKIPPEKLIPILRASVFCRCFQDLVLYFGLKPKMGEKEVTAAQFFMLWFEFCADFKARWKKENKNISKESAVRVQPITWQQCSAHIKHQDDEMFLKQLGFIRNWSKKHHQQF</sequence>
<evidence type="ECO:0000313" key="1">
    <source>
        <dbReference type="Ensembl" id="ENSENLP00000007730.1"/>
    </source>
</evidence>
<accession>A0A665TC45</accession>
<name>A0A665TC45_ECHNA</name>
<proteinExistence type="predicted"/>
<dbReference type="Ensembl" id="ENSENLT00000008077.1">
    <property type="protein sequence ID" value="ENSENLP00000007730.1"/>
    <property type="gene ID" value="ENSENLG00000003710.1"/>
</dbReference>
<reference evidence="1" key="1">
    <citation type="submission" date="2021-04" db="EMBL/GenBank/DDBJ databases">
        <authorList>
            <consortium name="Wellcome Sanger Institute Data Sharing"/>
        </authorList>
    </citation>
    <scope>NUCLEOTIDE SEQUENCE [LARGE SCALE GENOMIC DNA]</scope>
</reference>
<dbReference type="Proteomes" id="UP000472264">
    <property type="component" value="Chromosome 24"/>
</dbReference>
<evidence type="ECO:0000313" key="2">
    <source>
        <dbReference type="Proteomes" id="UP000472264"/>
    </source>
</evidence>
<dbReference type="AlphaFoldDB" id="A0A665TC45"/>
<dbReference type="Gene3D" id="1.20.58.2220">
    <property type="entry name" value="Formin, FH2 domain"/>
    <property type="match status" value="1"/>
</dbReference>
<organism evidence="1 2">
    <name type="scientific">Echeneis naucrates</name>
    <name type="common">Live sharksucker</name>
    <dbReference type="NCBI Taxonomy" id="173247"/>
    <lineage>
        <taxon>Eukaryota</taxon>
        <taxon>Metazoa</taxon>
        <taxon>Chordata</taxon>
        <taxon>Craniata</taxon>
        <taxon>Vertebrata</taxon>
        <taxon>Euteleostomi</taxon>
        <taxon>Actinopterygii</taxon>
        <taxon>Neopterygii</taxon>
        <taxon>Teleostei</taxon>
        <taxon>Neoteleostei</taxon>
        <taxon>Acanthomorphata</taxon>
        <taxon>Carangaria</taxon>
        <taxon>Carangiformes</taxon>
        <taxon>Echeneidae</taxon>
        <taxon>Echeneis</taxon>
    </lineage>
</organism>